<comment type="caution">
    <text evidence="2">The sequence shown here is derived from an EMBL/GenBank/DDBJ whole genome shotgun (WGS) entry which is preliminary data.</text>
</comment>
<evidence type="ECO:0000313" key="3">
    <source>
        <dbReference type="Proteomes" id="UP000252167"/>
    </source>
</evidence>
<keyword evidence="3" id="KW-1185">Reference proteome</keyword>
<proteinExistence type="predicted"/>
<feature type="chain" id="PRO_5039032704" evidence="1">
    <location>
        <begin position="26"/>
        <end position="183"/>
    </location>
</feature>
<reference evidence="2 3" key="1">
    <citation type="submission" date="2018-01" db="EMBL/GenBank/DDBJ databases">
        <title>Glutamicibacter soli strain NHPC-3 Whole genome sequence and assembly.</title>
        <authorList>
            <person name="Choudhury P."/>
            <person name="Gupta D."/>
            <person name="Sengupta K."/>
            <person name="Jawed A."/>
            <person name="Sultana N."/>
            <person name="Saha P."/>
        </authorList>
    </citation>
    <scope>NUCLEOTIDE SEQUENCE [LARGE SCALE GENOMIC DNA]</scope>
    <source>
        <strain evidence="2 3">NHPC-3</strain>
    </source>
</reference>
<dbReference type="Proteomes" id="UP000252167">
    <property type="component" value="Unassembled WGS sequence"/>
</dbReference>
<dbReference type="InterPro" id="IPR024006">
    <property type="entry name" value="Alt_signal_exp_actinobact"/>
</dbReference>
<protein>
    <submittedName>
        <fullName evidence="2">Alternate-type signal peptide domain-containing protein</fullName>
    </submittedName>
</protein>
<keyword evidence="1" id="KW-0732">Signal</keyword>
<evidence type="ECO:0000313" key="2">
    <source>
        <dbReference type="EMBL" id="RBM01769.1"/>
    </source>
</evidence>
<feature type="signal peptide" evidence="1">
    <location>
        <begin position="1"/>
        <end position="25"/>
    </location>
</feature>
<evidence type="ECO:0000256" key="1">
    <source>
        <dbReference type="SAM" id="SignalP"/>
    </source>
</evidence>
<dbReference type="RefSeq" id="WP_052772504.1">
    <property type="nucleotide sequence ID" value="NZ_CM125969.1"/>
</dbReference>
<sequence length="183" mass="18822">MKKTTKATIAAAAAGVLLVTGAGTAALWQQTETVDAGTVETGHLTLTVDDNGVWTDISDGGAGVPFDPTTEQIVPGDVVAYTQTVRIDAKGKNIEGALSVGTLQALPPELQDEIDLGLEIDATAEGLTQAGNVISFAEQGVYQVPVKITVTFPAGTAASTPTDTMDKPIDLDALTLTLDQVRS</sequence>
<organism evidence="2 3">
    <name type="scientific">Glutamicibacter soli</name>
    <dbReference type="NCBI Taxonomy" id="453836"/>
    <lineage>
        <taxon>Bacteria</taxon>
        <taxon>Bacillati</taxon>
        <taxon>Actinomycetota</taxon>
        <taxon>Actinomycetes</taxon>
        <taxon>Micrococcales</taxon>
        <taxon>Micrococcaceae</taxon>
        <taxon>Glutamicibacter</taxon>
    </lineage>
</organism>
<dbReference type="AlphaFoldDB" id="A0A365YGU6"/>
<dbReference type="InterPro" id="IPR023833">
    <property type="entry name" value="Signal_pept_SipW-depend-type"/>
</dbReference>
<dbReference type="EMBL" id="POAF01000003">
    <property type="protein sequence ID" value="RBM01769.1"/>
    <property type="molecule type" value="Genomic_DNA"/>
</dbReference>
<dbReference type="NCBIfam" id="TIGR04089">
    <property type="entry name" value="exp_by_SipW_III"/>
    <property type="match status" value="1"/>
</dbReference>
<gene>
    <name evidence="2" type="ORF">C1H84_07965</name>
</gene>
<accession>A0A365YGU6</accession>
<dbReference type="NCBIfam" id="TIGR04088">
    <property type="entry name" value="cognate_SipW"/>
    <property type="match status" value="1"/>
</dbReference>
<name>A0A365YGU6_9MICC</name>